<dbReference type="EMBL" id="LR796949">
    <property type="protein sequence ID" value="CAB4177384.1"/>
    <property type="molecule type" value="Genomic_DNA"/>
</dbReference>
<evidence type="ECO:0000313" key="1">
    <source>
        <dbReference type="EMBL" id="CAB4145699.1"/>
    </source>
</evidence>
<evidence type="ECO:0000313" key="2">
    <source>
        <dbReference type="EMBL" id="CAB4170246.1"/>
    </source>
</evidence>
<sequence>MKPEYEVADRENQYPEVLPVNVIELILALDRTIPAVEINGPISETMRDTVNWQCARRSVVDELLYLAKSKGAI</sequence>
<dbReference type="EMBL" id="LR797095">
    <property type="protein sequence ID" value="CAB4186443.1"/>
    <property type="molecule type" value="Genomic_DNA"/>
</dbReference>
<evidence type="ECO:0000313" key="7">
    <source>
        <dbReference type="EMBL" id="CAB4212552.1"/>
    </source>
</evidence>
<dbReference type="EMBL" id="LR797028">
    <property type="protein sequence ID" value="CAB4182778.1"/>
    <property type="molecule type" value="Genomic_DNA"/>
</dbReference>
<protein>
    <submittedName>
        <fullName evidence="1">Uncharacterized protein</fullName>
    </submittedName>
</protein>
<dbReference type="EMBL" id="LR797275">
    <property type="protein sequence ID" value="CAB4199225.1"/>
    <property type="molecule type" value="Genomic_DNA"/>
</dbReference>
<accession>A0A6J5MQF2</accession>
<name>A0A6J5MQF2_9CAUD</name>
<evidence type="ECO:0000313" key="4">
    <source>
        <dbReference type="EMBL" id="CAB4182778.1"/>
    </source>
</evidence>
<reference evidence="1" key="1">
    <citation type="submission" date="2020-04" db="EMBL/GenBank/DDBJ databases">
        <authorList>
            <person name="Chiriac C."/>
            <person name="Salcher M."/>
            <person name="Ghai R."/>
            <person name="Kavagutti S V."/>
        </authorList>
    </citation>
    <scope>NUCLEOTIDE SEQUENCE</scope>
</reference>
<dbReference type="EMBL" id="LR796856">
    <property type="protein sequence ID" value="CAB4170246.1"/>
    <property type="molecule type" value="Genomic_DNA"/>
</dbReference>
<evidence type="ECO:0000313" key="5">
    <source>
        <dbReference type="EMBL" id="CAB4186443.1"/>
    </source>
</evidence>
<dbReference type="EMBL" id="LR796449">
    <property type="protein sequence ID" value="CAB4145699.1"/>
    <property type="molecule type" value="Genomic_DNA"/>
</dbReference>
<organism evidence="1">
    <name type="scientific">uncultured Caudovirales phage</name>
    <dbReference type="NCBI Taxonomy" id="2100421"/>
    <lineage>
        <taxon>Viruses</taxon>
        <taxon>Duplodnaviria</taxon>
        <taxon>Heunggongvirae</taxon>
        <taxon>Uroviricota</taxon>
        <taxon>Caudoviricetes</taxon>
        <taxon>Peduoviridae</taxon>
        <taxon>Maltschvirus</taxon>
        <taxon>Maltschvirus maltsch</taxon>
    </lineage>
</organism>
<gene>
    <name evidence="4" type="ORF">UFOVP1088_21</name>
    <name evidence="5" type="ORF">UFOVP1149_42</name>
    <name evidence="6" type="ORF">UFOVP1330_29</name>
    <name evidence="7" type="ORF">UFOVP1441_23</name>
    <name evidence="1" type="ORF">UFOVP486_30</name>
    <name evidence="2" type="ORF">UFOVP911_11</name>
    <name evidence="3" type="ORF">UFOVP997_41</name>
</gene>
<proteinExistence type="predicted"/>
<evidence type="ECO:0000313" key="3">
    <source>
        <dbReference type="EMBL" id="CAB4177384.1"/>
    </source>
</evidence>
<evidence type="ECO:0000313" key="6">
    <source>
        <dbReference type="EMBL" id="CAB4199225.1"/>
    </source>
</evidence>
<dbReference type="EMBL" id="LR797387">
    <property type="protein sequence ID" value="CAB4212552.1"/>
    <property type="molecule type" value="Genomic_DNA"/>
</dbReference>